<gene>
    <name evidence="1" type="ORF">PLOB_00029655</name>
</gene>
<reference evidence="1 2" key="1">
    <citation type="submission" date="2022-05" db="EMBL/GenBank/DDBJ databases">
        <authorList>
            <consortium name="Genoscope - CEA"/>
            <person name="William W."/>
        </authorList>
    </citation>
    <scope>NUCLEOTIDE SEQUENCE [LARGE SCALE GENOMIC DNA]</scope>
</reference>
<comment type="caution">
    <text evidence="1">The sequence shown here is derived from an EMBL/GenBank/DDBJ whole genome shotgun (WGS) entry which is preliminary data.</text>
</comment>
<sequence length="348" mass="41161">MGENCPSAEAVQRYIKVKNELDKISYDRARGACVRSKARWHEFGERSSKYFLNLERRNYENKCITSLIQENGSSITDPKEILKEQKRFYQSLYSSQNPQVNDPKFKVFFDNDKVEKLNDEQRKNCEGLLTENECWNALKYMEQNTTKEINVVTSKKVRNILIQRKFVEPLASLRLCRQGLDSSKLSSIYMLPFKITKETKLSIFQYKIVHNILPHGVLLHRMKIVNSPLCIHCDSLETLSHMLVNYIVIQKFWFEVISWWKTHSGECLLFDDLSIMYGYNPEDPKRQILNYYILLGKRHIFLQRTEIKPASFDHFLEFVKDKLIVQRSIFYSKGQKAKFLSQWKPLLS</sequence>
<evidence type="ECO:0008006" key="3">
    <source>
        <dbReference type="Google" id="ProtNLM"/>
    </source>
</evidence>
<evidence type="ECO:0000313" key="2">
    <source>
        <dbReference type="Proteomes" id="UP001159405"/>
    </source>
</evidence>
<proteinExistence type="predicted"/>
<accession>A0ABN8S2T6</accession>
<dbReference type="EMBL" id="CALNXK010000374">
    <property type="protein sequence ID" value="CAH3184054.1"/>
    <property type="molecule type" value="Genomic_DNA"/>
</dbReference>
<dbReference type="Proteomes" id="UP001159405">
    <property type="component" value="Unassembled WGS sequence"/>
</dbReference>
<keyword evidence="2" id="KW-1185">Reference proteome</keyword>
<name>A0ABN8S2T6_9CNID</name>
<protein>
    <recommendedName>
        <fullName evidence="3">Reverse transcriptase zinc-binding domain-containing protein</fullName>
    </recommendedName>
</protein>
<evidence type="ECO:0000313" key="1">
    <source>
        <dbReference type="EMBL" id="CAH3184054.1"/>
    </source>
</evidence>
<organism evidence="1 2">
    <name type="scientific">Porites lobata</name>
    <dbReference type="NCBI Taxonomy" id="104759"/>
    <lineage>
        <taxon>Eukaryota</taxon>
        <taxon>Metazoa</taxon>
        <taxon>Cnidaria</taxon>
        <taxon>Anthozoa</taxon>
        <taxon>Hexacorallia</taxon>
        <taxon>Scleractinia</taxon>
        <taxon>Fungiina</taxon>
        <taxon>Poritidae</taxon>
        <taxon>Porites</taxon>
    </lineage>
</organism>